<keyword evidence="2" id="KW-1185">Reference proteome</keyword>
<comment type="caution">
    <text evidence="1">The sequence shown here is derived from an EMBL/GenBank/DDBJ whole genome shotgun (WGS) entry which is preliminary data.</text>
</comment>
<evidence type="ECO:0008006" key="3">
    <source>
        <dbReference type="Google" id="ProtNLM"/>
    </source>
</evidence>
<dbReference type="Proteomes" id="UP000053681">
    <property type="component" value="Unassembled WGS sequence"/>
</dbReference>
<gene>
    <name evidence="1" type="ORF">AS180_14185</name>
</gene>
<dbReference type="GeneID" id="93683114"/>
<protein>
    <recommendedName>
        <fullName evidence="3">Cupin</fullName>
    </recommendedName>
</protein>
<name>A0A0V8JJR8_9BACI</name>
<dbReference type="EMBL" id="LNQP01000049">
    <property type="protein sequence ID" value="KSU87247.1"/>
    <property type="molecule type" value="Genomic_DNA"/>
</dbReference>
<organism evidence="1 2">
    <name type="scientific">Priestia veravalensis</name>
    <dbReference type="NCBI Taxonomy" id="1414648"/>
    <lineage>
        <taxon>Bacteria</taxon>
        <taxon>Bacillati</taxon>
        <taxon>Bacillota</taxon>
        <taxon>Bacilli</taxon>
        <taxon>Bacillales</taxon>
        <taxon>Bacillaceae</taxon>
        <taxon>Priestia</taxon>
    </lineage>
</organism>
<dbReference type="AlphaFoldDB" id="A0A0V8JJR8"/>
<evidence type="ECO:0000313" key="1">
    <source>
        <dbReference type="EMBL" id="KSU87247.1"/>
    </source>
</evidence>
<proteinExistence type="predicted"/>
<reference evidence="1 2" key="1">
    <citation type="submission" date="2015-11" db="EMBL/GenBank/DDBJ databases">
        <title>Bacillus caseinolyticus sp nov.</title>
        <authorList>
            <person name="Dastager S.G."/>
            <person name="Mawlankar R."/>
        </authorList>
    </citation>
    <scope>NUCLEOTIDE SEQUENCE [LARGE SCALE GENOMIC DNA]</scope>
    <source>
        <strain evidence="1 2">SGD-V-76</strain>
    </source>
</reference>
<evidence type="ECO:0000313" key="2">
    <source>
        <dbReference type="Proteomes" id="UP000053681"/>
    </source>
</evidence>
<accession>A0A0V8JJR8</accession>
<dbReference type="RefSeq" id="WP_025910794.1">
    <property type="nucleotide sequence ID" value="NZ_KQ758664.1"/>
</dbReference>
<sequence>MKLYQYAQRKTDSMLYQSYHFNTILSQTGDVKINYISLAPYDYAPKTEATIPKLLLIISGEGWIANSEGRIYVNFGEAVFWKAGEYVEFGSADGMTCISIEGFEISPDTWLQVLHKGTTSS</sequence>